<comment type="caution">
    <text evidence="4">The sequence shown here is derived from an EMBL/GenBank/DDBJ whole genome shotgun (WGS) entry which is preliminary data.</text>
</comment>
<keyword evidence="5" id="KW-1185">Reference proteome</keyword>
<dbReference type="Pfam" id="PF13359">
    <property type="entry name" value="DDE_Tnp_4"/>
    <property type="match status" value="1"/>
</dbReference>
<accession>A0A3P1UNA1</accession>
<dbReference type="EMBL" id="RQZC01000031">
    <property type="protein sequence ID" value="RRD23449.1"/>
    <property type="molecule type" value="Genomic_DNA"/>
</dbReference>
<evidence type="ECO:0000259" key="3">
    <source>
        <dbReference type="Pfam" id="PF13359"/>
    </source>
</evidence>
<gene>
    <name evidence="4" type="ORF">EII10_11885</name>
</gene>
<sequence length="79" mass="9036">MTFTAHGAPTPIKKTSGRDRLEWEKEFNRAASSMCVAIEHTIARLKKWKIISAGYRHRLTELPGIITLVIKLELCRTGW</sequence>
<keyword evidence="2" id="KW-0479">Metal-binding</keyword>
<dbReference type="OrthoDB" id="3736331at2"/>
<evidence type="ECO:0000256" key="2">
    <source>
        <dbReference type="ARBA" id="ARBA00022723"/>
    </source>
</evidence>
<evidence type="ECO:0000313" key="4">
    <source>
        <dbReference type="EMBL" id="RRD23449.1"/>
    </source>
</evidence>
<organism evidence="4 5">
    <name type="scientific">Actinomyces bowdenii</name>
    <dbReference type="NCBI Taxonomy" id="131109"/>
    <lineage>
        <taxon>Bacteria</taxon>
        <taxon>Bacillati</taxon>
        <taxon>Actinomycetota</taxon>
        <taxon>Actinomycetes</taxon>
        <taxon>Actinomycetales</taxon>
        <taxon>Actinomycetaceae</taxon>
        <taxon>Actinomyces</taxon>
    </lineage>
</organism>
<feature type="domain" description="DDE Tnp4" evidence="3">
    <location>
        <begin position="10"/>
        <end position="70"/>
    </location>
</feature>
<dbReference type="GO" id="GO:0046872">
    <property type="term" value="F:metal ion binding"/>
    <property type="evidence" value="ECO:0007669"/>
    <property type="project" value="UniProtKB-KW"/>
</dbReference>
<protein>
    <recommendedName>
        <fullName evidence="3">DDE Tnp4 domain-containing protein</fullName>
    </recommendedName>
</protein>
<dbReference type="RefSeq" id="WP_124934721.1">
    <property type="nucleotide sequence ID" value="NZ_JANJZE010000031.1"/>
</dbReference>
<dbReference type="Proteomes" id="UP000271272">
    <property type="component" value="Unassembled WGS sequence"/>
</dbReference>
<evidence type="ECO:0000256" key="1">
    <source>
        <dbReference type="ARBA" id="ARBA00001968"/>
    </source>
</evidence>
<evidence type="ECO:0000313" key="5">
    <source>
        <dbReference type="Proteomes" id="UP000271272"/>
    </source>
</evidence>
<name>A0A3P1UNA1_9ACTO</name>
<dbReference type="InterPro" id="IPR027806">
    <property type="entry name" value="HARBI1_dom"/>
</dbReference>
<dbReference type="AlphaFoldDB" id="A0A3P1UNA1"/>
<proteinExistence type="predicted"/>
<reference evidence="4 5" key="1">
    <citation type="submission" date="2018-11" db="EMBL/GenBank/DDBJ databases">
        <title>Genomes From Bacteria Associated with the Canine Oral Cavity: a Test Case for Automated Genome-Based Taxonomic Assignment.</title>
        <authorList>
            <person name="Coil D.A."/>
            <person name="Jospin G."/>
            <person name="Darling A.E."/>
            <person name="Wallis C."/>
            <person name="Davis I.J."/>
            <person name="Harris S."/>
            <person name="Eisen J.A."/>
            <person name="Holcombe L.J."/>
            <person name="O'Flynn C."/>
        </authorList>
    </citation>
    <scope>NUCLEOTIDE SEQUENCE [LARGE SCALE GENOMIC DNA]</scope>
    <source>
        <strain evidence="4 5">OH5050</strain>
    </source>
</reference>
<comment type="cofactor">
    <cofactor evidence="1">
        <name>a divalent metal cation</name>
        <dbReference type="ChEBI" id="CHEBI:60240"/>
    </cofactor>
</comment>